<dbReference type="EMBL" id="JBHRXZ010000022">
    <property type="protein sequence ID" value="MFC3608241.1"/>
    <property type="molecule type" value="Genomic_DNA"/>
</dbReference>
<organism evidence="1 2">
    <name type="scientific">Stutzerimonas tarimensis</name>
    <dbReference type="NCBI Taxonomy" id="1507735"/>
    <lineage>
        <taxon>Bacteria</taxon>
        <taxon>Pseudomonadati</taxon>
        <taxon>Pseudomonadota</taxon>
        <taxon>Gammaproteobacteria</taxon>
        <taxon>Pseudomonadales</taxon>
        <taxon>Pseudomonadaceae</taxon>
        <taxon>Stutzerimonas</taxon>
    </lineage>
</organism>
<gene>
    <name evidence="1" type="ORF">ACFOMF_10675</name>
</gene>
<keyword evidence="2" id="KW-1185">Reference proteome</keyword>
<evidence type="ECO:0000313" key="1">
    <source>
        <dbReference type="EMBL" id="MFC3608241.1"/>
    </source>
</evidence>
<dbReference type="Proteomes" id="UP001595630">
    <property type="component" value="Unassembled WGS sequence"/>
</dbReference>
<reference evidence="2" key="1">
    <citation type="journal article" date="2019" name="Int. J. Syst. Evol. Microbiol.">
        <title>The Global Catalogue of Microorganisms (GCM) 10K type strain sequencing project: providing services to taxonomists for standard genome sequencing and annotation.</title>
        <authorList>
            <consortium name="The Broad Institute Genomics Platform"/>
            <consortium name="The Broad Institute Genome Sequencing Center for Infectious Disease"/>
            <person name="Wu L."/>
            <person name="Ma J."/>
        </authorList>
    </citation>
    <scope>NUCLEOTIDE SEQUENCE [LARGE SCALE GENOMIC DNA]</scope>
    <source>
        <strain evidence="2">KCTC 42447</strain>
    </source>
</reference>
<evidence type="ECO:0000313" key="2">
    <source>
        <dbReference type="Proteomes" id="UP001595630"/>
    </source>
</evidence>
<comment type="caution">
    <text evidence="1">The sequence shown here is derived from an EMBL/GenBank/DDBJ whole genome shotgun (WGS) entry which is preliminary data.</text>
</comment>
<dbReference type="RefSeq" id="WP_386364595.1">
    <property type="nucleotide sequence ID" value="NZ_JBHRXZ010000022.1"/>
</dbReference>
<name>A0ABV7T9F1_9GAMM</name>
<sequence length="47" mass="5304">MDPDVDLRQNISYIRSPRQAYTVGQKVEIVAGRLQSDTQPQLTTSAR</sequence>
<accession>A0ABV7T9F1</accession>
<proteinExistence type="predicted"/>
<protein>
    <submittedName>
        <fullName evidence="1">Uncharacterized protein</fullName>
    </submittedName>
</protein>